<dbReference type="SUPFAM" id="SSF51735">
    <property type="entry name" value="NAD(P)-binding Rossmann-fold domains"/>
    <property type="match status" value="1"/>
</dbReference>
<evidence type="ECO:0000256" key="5">
    <source>
        <dbReference type="ARBA" id="ARBA00013376"/>
    </source>
</evidence>
<dbReference type="PANTHER" id="PTHR43331:SF1">
    <property type="entry name" value="HOMOSERINE DEHYDROGENASE"/>
    <property type="match status" value="1"/>
</dbReference>
<feature type="domain" description="Homoserine dehydrogenase catalytic" evidence="12">
    <location>
        <begin position="131"/>
        <end position="309"/>
    </location>
</feature>
<proteinExistence type="inferred from homology"/>
<dbReference type="GO" id="GO:0004412">
    <property type="term" value="F:homoserine dehydrogenase activity"/>
    <property type="evidence" value="ECO:0007669"/>
    <property type="project" value="UniProtKB-EC"/>
</dbReference>
<gene>
    <name evidence="14" type="ORF">V2H41_06560</name>
</gene>
<accession>A0ABU7RG01</accession>
<evidence type="ECO:0000256" key="7">
    <source>
        <dbReference type="ARBA" id="ARBA00022697"/>
    </source>
</evidence>
<dbReference type="EC" id="1.1.1.3" evidence="4 10"/>
<keyword evidence="8 10" id="KW-0560">Oxidoreductase</keyword>
<dbReference type="Pfam" id="PF00742">
    <property type="entry name" value="Homoserine_dh"/>
    <property type="match status" value="1"/>
</dbReference>
<dbReference type="Gene3D" id="3.40.50.720">
    <property type="entry name" value="NAD(P)-binding Rossmann-like Domain"/>
    <property type="match status" value="1"/>
</dbReference>
<evidence type="ECO:0000256" key="6">
    <source>
        <dbReference type="ARBA" id="ARBA00022605"/>
    </source>
</evidence>
<comment type="pathway">
    <text evidence="1 10">Amino-acid biosynthesis; L-threonine biosynthesis; L-threonine from L-aspartate: step 3/5.</text>
</comment>
<evidence type="ECO:0000256" key="2">
    <source>
        <dbReference type="ARBA" id="ARBA00005062"/>
    </source>
</evidence>
<comment type="caution">
    <text evidence="14">The sequence shown here is derived from an EMBL/GenBank/DDBJ whole genome shotgun (WGS) entry which is preliminary data.</text>
</comment>
<keyword evidence="6 10" id="KW-0028">Amino-acid biosynthesis</keyword>
<evidence type="ECO:0000256" key="9">
    <source>
        <dbReference type="ARBA" id="ARBA00023167"/>
    </source>
</evidence>
<sequence>MSKHRQLVIGMFGFGVVGEGLYRVLEQTPSLSAYIKKVCIKHPDKKRNAPSSLFTTDKDEILQDEEINVVVEVIDDANAAFDIVKTALLNKKDVVSSSKKMIAEHLQELLELQQKTGRSFLYESSACASIPAIRNLEEYYDNDLLHSIRAIVNGSTNFILTKMFDERLGFREALLLAQQQGFAESNPTLDVEGYDALNKWTIFLCHAYGIVTTPDQILFTGIQNIHKSDAAVAKSRGQQIRLVAQAKKLVEGGVAAFVLPQFVTADNPLSFVRNEYNGVVIESGFADQQFFYGKGAGSFPTASAVLSDLSALRYDYKYEYKKLYHHEPNQLNDDIYLRVYVSFSDIKFVPTDDFEWIEQWHAQEDRKYLSGVIALLKLKKNPWWKENGTSLILEPDSILENIEERRLKKKSLELAGLL</sequence>
<comment type="catalytic activity">
    <reaction evidence="10">
        <text>L-homoserine + NADP(+) = L-aspartate 4-semialdehyde + NADPH + H(+)</text>
        <dbReference type="Rhea" id="RHEA:15761"/>
        <dbReference type="ChEBI" id="CHEBI:15378"/>
        <dbReference type="ChEBI" id="CHEBI:57476"/>
        <dbReference type="ChEBI" id="CHEBI:57783"/>
        <dbReference type="ChEBI" id="CHEBI:58349"/>
        <dbReference type="ChEBI" id="CHEBI:537519"/>
        <dbReference type="EC" id="1.1.1.3"/>
    </reaction>
</comment>
<evidence type="ECO:0000259" key="13">
    <source>
        <dbReference type="Pfam" id="PF03447"/>
    </source>
</evidence>
<feature type="domain" description="Aspartate/homoserine dehydrogenase NAD-binding" evidence="13">
    <location>
        <begin position="13"/>
        <end position="123"/>
    </location>
</feature>
<dbReference type="InterPro" id="IPR005106">
    <property type="entry name" value="Asp/hSer_DH_NAD-bd"/>
</dbReference>
<evidence type="ECO:0000256" key="4">
    <source>
        <dbReference type="ARBA" id="ARBA00013213"/>
    </source>
</evidence>
<dbReference type="InterPro" id="IPR001342">
    <property type="entry name" value="HDH_cat"/>
</dbReference>
<evidence type="ECO:0000256" key="8">
    <source>
        <dbReference type="ARBA" id="ARBA00023002"/>
    </source>
</evidence>
<evidence type="ECO:0000256" key="11">
    <source>
        <dbReference type="RuleBase" id="RU004171"/>
    </source>
</evidence>
<dbReference type="PANTHER" id="PTHR43331">
    <property type="entry name" value="HOMOSERINE DEHYDROGENASE"/>
    <property type="match status" value="1"/>
</dbReference>
<dbReference type="InterPro" id="IPR036291">
    <property type="entry name" value="NAD(P)-bd_dom_sf"/>
</dbReference>
<dbReference type="Gene3D" id="3.30.360.10">
    <property type="entry name" value="Dihydrodipicolinate Reductase, domain 2"/>
    <property type="match status" value="1"/>
</dbReference>
<comment type="pathway">
    <text evidence="2 10">Amino-acid biosynthesis; L-methionine biosynthesis via de novo pathway; L-homoserine from L-aspartate: step 3/3.</text>
</comment>
<organism evidence="14 15">
    <name type="scientific">Niabella digestorum</name>
    <dbReference type="NCBI Taxonomy" id="3117701"/>
    <lineage>
        <taxon>Bacteria</taxon>
        <taxon>Pseudomonadati</taxon>
        <taxon>Bacteroidota</taxon>
        <taxon>Chitinophagia</taxon>
        <taxon>Chitinophagales</taxon>
        <taxon>Chitinophagaceae</taxon>
        <taxon>Niabella</taxon>
    </lineage>
</organism>
<dbReference type="NCBIfam" id="NF004976">
    <property type="entry name" value="PRK06349.1"/>
    <property type="match status" value="1"/>
</dbReference>
<evidence type="ECO:0000256" key="1">
    <source>
        <dbReference type="ARBA" id="ARBA00005056"/>
    </source>
</evidence>
<keyword evidence="9 10" id="KW-0486">Methionine biosynthesis</keyword>
<evidence type="ECO:0000256" key="3">
    <source>
        <dbReference type="ARBA" id="ARBA00006753"/>
    </source>
</evidence>
<evidence type="ECO:0000313" key="15">
    <source>
        <dbReference type="Proteomes" id="UP001357452"/>
    </source>
</evidence>
<dbReference type="EMBL" id="JAZGLY010000003">
    <property type="protein sequence ID" value="MEE6186930.1"/>
    <property type="molecule type" value="Genomic_DNA"/>
</dbReference>
<evidence type="ECO:0000313" key="14">
    <source>
        <dbReference type="EMBL" id="MEE6186930.1"/>
    </source>
</evidence>
<dbReference type="PROSITE" id="PS01042">
    <property type="entry name" value="HOMOSER_DHGENASE"/>
    <property type="match status" value="1"/>
</dbReference>
<name>A0ABU7RG01_9BACT</name>
<evidence type="ECO:0000259" key="12">
    <source>
        <dbReference type="Pfam" id="PF00742"/>
    </source>
</evidence>
<keyword evidence="10" id="KW-0521">NADP</keyword>
<dbReference type="RefSeq" id="WP_330974339.1">
    <property type="nucleotide sequence ID" value="NZ_JAZGLY010000003.1"/>
</dbReference>
<keyword evidence="15" id="KW-1185">Reference proteome</keyword>
<dbReference type="SUPFAM" id="SSF55347">
    <property type="entry name" value="Glyceraldehyde-3-phosphate dehydrogenase-like, C-terminal domain"/>
    <property type="match status" value="1"/>
</dbReference>
<comment type="similarity">
    <text evidence="3 11">Belongs to the homoserine dehydrogenase family.</text>
</comment>
<protein>
    <recommendedName>
        <fullName evidence="5 10">Homoserine dehydrogenase</fullName>
        <ecNumber evidence="4 10">1.1.1.3</ecNumber>
    </recommendedName>
</protein>
<dbReference type="Pfam" id="PF03447">
    <property type="entry name" value="NAD_binding_3"/>
    <property type="match status" value="1"/>
</dbReference>
<reference evidence="14 15" key="1">
    <citation type="submission" date="2024-01" db="EMBL/GenBank/DDBJ databases">
        <title>Niabella digestum sp. nov., isolated from waste digestion system.</title>
        <authorList>
            <person name="Zhang L."/>
        </authorList>
    </citation>
    <scope>NUCLEOTIDE SEQUENCE [LARGE SCALE GENOMIC DNA]</scope>
    <source>
        <strain evidence="14 15">A18</strain>
    </source>
</reference>
<dbReference type="Proteomes" id="UP001357452">
    <property type="component" value="Unassembled WGS sequence"/>
</dbReference>
<keyword evidence="7 10" id="KW-0791">Threonine biosynthesis</keyword>
<dbReference type="InterPro" id="IPR019811">
    <property type="entry name" value="HDH_CS"/>
</dbReference>
<evidence type="ECO:0000256" key="10">
    <source>
        <dbReference type="RuleBase" id="RU000579"/>
    </source>
</evidence>